<accession>A0A231GUH9</accession>
<dbReference type="GO" id="GO:0051213">
    <property type="term" value="F:dioxygenase activity"/>
    <property type="evidence" value="ECO:0007669"/>
    <property type="project" value="UniProtKB-KW"/>
</dbReference>
<reference evidence="10 11" key="1">
    <citation type="submission" date="2017-07" db="EMBL/GenBank/DDBJ databases">
        <title>First draft Genome Sequence of Nocardia cerradoensis isolated from human infection.</title>
        <authorList>
            <person name="Carrasco G."/>
        </authorList>
    </citation>
    <scope>NUCLEOTIDE SEQUENCE [LARGE SCALE GENOMIC DNA]</scope>
    <source>
        <strain evidence="10 11">CNM20130759</strain>
    </source>
</reference>
<dbReference type="InterPro" id="IPR000486">
    <property type="entry name" value="Xdiol_ring_cleave_dOase_1/2"/>
</dbReference>
<dbReference type="InterPro" id="IPR029068">
    <property type="entry name" value="Glyas_Bleomycin-R_OHBP_Dase"/>
</dbReference>
<evidence type="ECO:0000256" key="4">
    <source>
        <dbReference type="ARBA" id="ARBA00022797"/>
    </source>
</evidence>
<dbReference type="Pfam" id="PF00903">
    <property type="entry name" value="Glyoxalase"/>
    <property type="match status" value="1"/>
</dbReference>
<dbReference type="Gene3D" id="3.10.180.10">
    <property type="entry name" value="2,3-Dihydroxybiphenyl 1,2-Dioxygenase, domain 1"/>
    <property type="match status" value="1"/>
</dbReference>
<comment type="similarity">
    <text evidence="2 8">Belongs to the extradiol ring-cleavage dioxygenase family.</text>
</comment>
<dbReference type="EMBL" id="NGAF01000040">
    <property type="protein sequence ID" value="OXR40131.1"/>
    <property type="molecule type" value="Genomic_DNA"/>
</dbReference>
<comment type="cofactor">
    <cofactor evidence="1 8">
        <name>Fe(2+)</name>
        <dbReference type="ChEBI" id="CHEBI:29033"/>
    </cofactor>
</comment>
<dbReference type="PANTHER" id="PTHR43279:SF1">
    <property type="entry name" value="CATECHOL-2,3-DIOXYGENASE"/>
    <property type="match status" value="1"/>
</dbReference>
<evidence type="ECO:0000256" key="1">
    <source>
        <dbReference type="ARBA" id="ARBA00001954"/>
    </source>
</evidence>
<dbReference type="Proteomes" id="UP000215506">
    <property type="component" value="Unassembled WGS sequence"/>
</dbReference>
<organism evidence="10 11">
    <name type="scientific">Nocardia cerradoensis</name>
    <dbReference type="NCBI Taxonomy" id="85688"/>
    <lineage>
        <taxon>Bacteria</taxon>
        <taxon>Bacillati</taxon>
        <taxon>Actinomycetota</taxon>
        <taxon>Actinomycetes</taxon>
        <taxon>Mycobacteriales</taxon>
        <taxon>Nocardiaceae</taxon>
        <taxon>Nocardia</taxon>
    </lineage>
</organism>
<dbReference type="PROSITE" id="PS00082">
    <property type="entry name" value="EXTRADIOL_DIOXYGENAS"/>
    <property type="match status" value="1"/>
</dbReference>
<comment type="caution">
    <text evidence="10">The sequence shown here is derived from an EMBL/GenBank/DDBJ whole genome shotgun (WGS) entry which is preliminary data.</text>
</comment>
<dbReference type="InterPro" id="IPR037523">
    <property type="entry name" value="VOC_core"/>
</dbReference>
<evidence type="ECO:0000256" key="5">
    <source>
        <dbReference type="ARBA" id="ARBA00022964"/>
    </source>
</evidence>
<dbReference type="GO" id="GO:0008198">
    <property type="term" value="F:ferrous iron binding"/>
    <property type="evidence" value="ECO:0007669"/>
    <property type="project" value="InterPro"/>
</dbReference>
<dbReference type="GO" id="GO:0004462">
    <property type="term" value="F:lactoylglutathione lyase activity"/>
    <property type="evidence" value="ECO:0007669"/>
    <property type="project" value="InterPro"/>
</dbReference>
<evidence type="ECO:0000256" key="7">
    <source>
        <dbReference type="ARBA" id="ARBA00023004"/>
    </source>
</evidence>
<dbReference type="PANTHER" id="PTHR43279">
    <property type="entry name" value="CATECHOL-2,3-DIOXYGENASE"/>
    <property type="match status" value="1"/>
</dbReference>
<keyword evidence="5 8" id="KW-0223">Dioxygenase</keyword>
<protein>
    <submittedName>
        <fullName evidence="10">Virulence protein</fullName>
    </submittedName>
</protein>
<dbReference type="PROSITE" id="PS00934">
    <property type="entry name" value="GLYOXALASE_I_1"/>
    <property type="match status" value="1"/>
</dbReference>
<dbReference type="InterPro" id="IPR004360">
    <property type="entry name" value="Glyas_Fos-R_dOase_dom"/>
</dbReference>
<proteinExistence type="inferred from homology"/>
<name>A0A231GUH9_9NOCA</name>
<dbReference type="InterPro" id="IPR018146">
    <property type="entry name" value="Glyoxalase_1_CS"/>
</dbReference>
<dbReference type="SUPFAM" id="SSF54593">
    <property type="entry name" value="Glyoxalase/Bleomycin resistance protein/Dihydroxybiphenyl dioxygenase"/>
    <property type="match status" value="1"/>
</dbReference>
<keyword evidence="4 8" id="KW-0058">Aromatic hydrocarbons catabolism</keyword>
<gene>
    <name evidence="10" type="ORF">B7C42_07795</name>
</gene>
<evidence type="ECO:0000256" key="3">
    <source>
        <dbReference type="ARBA" id="ARBA00022723"/>
    </source>
</evidence>
<evidence type="ECO:0000256" key="2">
    <source>
        <dbReference type="ARBA" id="ARBA00008784"/>
    </source>
</evidence>
<dbReference type="AlphaFoldDB" id="A0A231GUH9"/>
<evidence type="ECO:0000256" key="6">
    <source>
        <dbReference type="ARBA" id="ARBA00023002"/>
    </source>
</evidence>
<keyword evidence="3" id="KW-0479">Metal-binding</keyword>
<sequence>MRGINHVVLYVSDLRRSLDFYESVLGFRRLPGAFAGAAFLRHADSANDHDLGLFQSRDRATPVPGAVGLYHVAWEVDTLTELAALHERLVAARALTGAGDHGSTKALYGRDPDGIEFEVCWLVPDECVEQALAPGTPPTAPLDLAAEIERYGASTPGGPRTDPAVWERIAARYADEF</sequence>
<dbReference type="PROSITE" id="PS51819">
    <property type="entry name" value="VOC"/>
    <property type="match status" value="1"/>
</dbReference>
<evidence type="ECO:0000313" key="11">
    <source>
        <dbReference type="Proteomes" id="UP000215506"/>
    </source>
</evidence>
<evidence type="ECO:0000259" key="9">
    <source>
        <dbReference type="PROSITE" id="PS51819"/>
    </source>
</evidence>
<keyword evidence="7 8" id="KW-0408">Iron</keyword>
<keyword evidence="11" id="KW-1185">Reference proteome</keyword>
<feature type="domain" description="VOC" evidence="9">
    <location>
        <begin position="3"/>
        <end position="122"/>
    </location>
</feature>
<dbReference type="RefSeq" id="WP_039778627.1">
    <property type="nucleotide sequence ID" value="NZ_JAAXOR010000001.1"/>
</dbReference>
<evidence type="ECO:0000256" key="8">
    <source>
        <dbReference type="RuleBase" id="RU000683"/>
    </source>
</evidence>
<evidence type="ECO:0000313" key="10">
    <source>
        <dbReference type="EMBL" id="OXR40131.1"/>
    </source>
</evidence>
<keyword evidence="6 8" id="KW-0560">Oxidoreductase</keyword>